<dbReference type="Proteomes" id="UP000887228">
    <property type="component" value="Unassembled WGS sequence"/>
</dbReference>
<evidence type="ECO:0000313" key="1">
    <source>
        <dbReference type="EMBL" id="GIZ87625.1"/>
    </source>
</evidence>
<dbReference type="GeneID" id="42932292"/>
<sequence>MALFDPRYQLEAEDPLALCRRAALSHQEIQRTLHALDRLAWRLRGRLRAHRR</sequence>
<dbReference type="AlphaFoldDB" id="A0AA37CGA8"/>
<evidence type="ECO:0000313" key="3">
    <source>
        <dbReference type="Proteomes" id="UP000887212"/>
    </source>
</evidence>
<proteinExistence type="predicted"/>
<evidence type="ECO:0000313" key="2">
    <source>
        <dbReference type="EMBL" id="GIZ91568.1"/>
    </source>
</evidence>
<comment type="caution">
    <text evidence="1">The sequence shown here is derived from an EMBL/GenBank/DDBJ whole genome shotgun (WGS) entry which is preliminary data.</text>
</comment>
<reference evidence="1 4" key="1">
    <citation type="submission" date="2021-07" db="EMBL/GenBank/DDBJ databases">
        <title>Whole genome sequencing of carbapenem-resistant Pseudomonas spp. isolated in Japan.</title>
        <authorList>
            <person name="Suzuki M."/>
            <person name="Maehana S."/>
            <person name="Kitasato H."/>
        </authorList>
    </citation>
    <scope>NUCLEOTIDE SEQUENCE</scope>
    <source>
        <strain evidence="1">KAM435</strain>
        <strain evidence="2 4">KAM436</strain>
    </source>
</reference>
<accession>A0AA37CGA8</accession>
<name>A0AA37CGA8_AQUAC</name>
<protein>
    <submittedName>
        <fullName evidence="1">Uncharacterized protein</fullName>
    </submittedName>
</protein>
<dbReference type="EMBL" id="BPMS01000002">
    <property type="protein sequence ID" value="GIZ87625.1"/>
    <property type="molecule type" value="Genomic_DNA"/>
</dbReference>
<gene>
    <name evidence="1" type="ORF">KAM435_09520</name>
    <name evidence="2" type="ORF">KAM436_05360</name>
</gene>
<dbReference type="EMBL" id="BPMT01000002">
    <property type="protein sequence ID" value="GIZ91568.1"/>
    <property type="molecule type" value="Genomic_DNA"/>
</dbReference>
<evidence type="ECO:0000313" key="4">
    <source>
        <dbReference type="Proteomes" id="UP000887228"/>
    </source>
</evidence>
<dbReference type="RefSeq" id="WP_156480598.1">
    <property type="nucleotide sequence ID" value="NZ_AP024354.1"/>
</dbReference>
<organism evidence="1 3">
    <name type="scientific">Aquipseudomonas alcaligenes</name>
    <name type="common">Pseudomonas alcaligenes</name>
    <dbReference type="NCBI Taxonomy" id="43263"/>
    <lineage>
        <taxon>Bacteria</taxon>
        <taxon>Pseudomonadati</taxon>
        <taxon>Pseudomonadota</taxon>
        <taxon>Gammaproteobacteria</taxon>
        <taxon>Pseudomonadales</taxon>
        <taxon>Pseudomonadaceae</taxon>
        <taxon>Aquipseudomonas</taxon>
    </lineage>
</organism>
<dbReference type="Proteomes" id="UP000887212">
    <property type="component" value="Unassembled WGS sequence"/>
</dbReference>